<accession>A0A498SHQ0</accession>
<dbReference type="PANTHER" id="PTHR24104">
    <property type="entry name" value="E3 UBIQUITIN-PROTEIN LIGASE NHLRC1-RELATED"/>
    <property type="match status" value="1"/>
</dbReference>
<feature type="domain" description="RING-type" evidence="9">
    <location>
        <begin position="94"/>
        <end position="135"/>
    </location>
</feature>
<sequence length="1243" mass="138960">MESSFEVKEEREGRKAGDDGKETGARVQKKPRLAFFALLNPMASSSTNTRATSPPTVNNVTSLDPIRQMLLLPPAVRPPEFENPLEKIEQLLTCPICLDRYKQPKLLPCHHTFCLPCLDNCVDVVRRILKCPECRAEHPVPYEGVKNFQSNYTLTGFLDIHLQATDDNAAQLEAYIQRYNLERCKICEEKAVLDICAHCEKRACGDCRATHLEMLKRDLTRMLNQVKRLSNRITEASDGLSKGMELLSLNCETAKDEVKEYFRRYYRELKKREEMFIEEIETFNATETRLMRNLRDVLEIESSNMSEGCAYLEAALKGEREMQDSELVKLKNVFSDGLEYLRNFQPDADELFSKKLRFSPGDDASKLPTAIASFGELTVMLPQFAGRYLPLEQSYLPRPMKIGYESDNYKYASKRMVDLEEGGGRPQNDFRGTAGRYGMRVNAGEEDMMSIRYRRRQQMEEEAWNRLRAEKFDNSGQLLNGISNTGTSGNIGSGTCHKPGNSPWSRTVVGNGTSQSIATTNATTKNDLTTTTAKTVPEDLSATAINNSSRQSSVTSDDNNSVKKFLVVPKGVVLNENQSTTESAVAVVKNRSTTEIKQPDINQINKTIDDSNTLSQNSRNNLNRSQRSLEISAENTAATASQCHKSDNQSHTSLPLLTNNHQNESIDVTAGTTTKHSAATLKFTKKPPLPRQISSDDTSLNEKIENIRTAHEMRRANRIQNLSPKCLISLSGTTHNSANSSNRDANTSDESECENEPIQQKQTSNRFRIICRSASEFKEPPVHQRSSDPTPLSSAAQETFLSSESAEGSSLPIPVTHYPGEQLPSWLLRRRQRYQRSKTNPDLISVLTALNGQQSNLANLAFPSADANSNNINPNTTSQIQSSNSRVQQLLLERSNRLTGSGLLMRQDSDTNDTAVVAASSSSSQDRRLRYRKRSSIALDGESSYDGRLFQAPRFICTVDYLAKAKPKLVFGKKGSKEGELNWPRGLAVLGGNEFAVCDSSNHRICIFNTGGRLLRMFGKYGTGDEQLDSAAGVCYGRYKHLIVSDRYNHRIMIFDQNGHCMKKFGGHGPSNGRFNNPWGVTVDDMGMIYVVDKDNHRVQIFDSKGQFAGKFGTMGSGTGQFHHPQFIAVHKRTQNIYVTDSSNHRVCIFDHNGNPIFQFGSEGYQNGQMKFPRGIAVDDQGFIIVADSGNNRVQIFYPNGRYMHSFGTWGNAPGQLKGVEAVALIDTTIVVSDRENHRIQLF</sequence>
<dbReference type="SUPFAM" id="SSF57850">
    <property type="entry name" value="RING/U-box"/>
    <property type="match status" value="1"/>
</dbReference>
<dbReference type="InterPro" id="IPR011042">
    <property type="entry name" value="6-blade_b-propeller_TolB-like"/>
</dbReference>
<feature type="region of interest" description="Disordered" evidence="8">
    <location>
        <begin position="539"/>
        <end position="559"/>
    </location>
</feature>
<dbReference type="SMART" id="SM00184">
    <property type="entry name" value="RING"/>
    <property type="match status" value="1"/>
</dbReference>
<evidence type="ECO:0000256" key="3">
    <source>
        <dbReference type="ARBA" id="ARBA00022771"/>
    </source>
</evidence>
<feature type="repeat" description="NHL" evidence="6">
    <location>
        <begin position="968"/>
        <end position="1011"/>
    </location>
</feature>
<feature type="compositionally biased region" description="Basic and acidic residues" evidence="8">
    <location>
        <begin position="775"/>
        <end position="786"/>
    </location>
</feature>
<dbReference type="GO" id="GO:0000209">
    <property type="term" value="P:protein polyubiquitination"/>
    <property type="evidence" value="ECO:0007669"/>
    <property type="project" value="TreeGrafter"/>
</dbReference>
<feature type="compositionally biased region" description="Polar residues" evidence="8">
    <location>
        <begin position="757"/>
        <end position="766"/>
    </location>
</feature>
<feature type="compositionally biased region" description="Polar residues" evidence="8">
    <location>
        <begin position="730"/>
        <end position="745"/>
    </location>
</feature>
<dbReference type="InterPro" id="IPR018957">
    <property type="entry name" value="Znf_C3HC4_RING-type"/>
</dbReference>
<evidence type="ECO:0000256" key="6">
    <source>
        <dbReference type="PROSITE-ProRule" id="PRU00504"/>
    </source>
</evidence>
<feature type="compositionally biased region" description="Polar residues" evidence="8">
    <location>
        <begin position="633"/>
        <end position="660"/>
    </location>
</feature>
<keyword evidence="1" id="KW-0479">Metal-binding</keyword>
<dbReference type="AlphaFoldDB" id="A0A498SHQ0"/>
<dbReference type="Proteomes" id="UP000276991">
    <property type="component" value="Unassembled WGS sequence"/>
</dbReference>
<keyword evidence="4" id="KW-0862">Zinc</keyword>
<name>A0A498SHQ0_ACAVI</name>
<feature type="region of interest" description="Disordered" evidence="8">
    <location>
        <begin position="730"/>
        <end position="816"/>
    </location>
</feature>
<dbReference type="PANTHER" id="PTHR24104:SF47">
    <property type="entry name" value="E3 UBIQUITIN-PROTEIN LIGASE NHLRC1"/>
    <property type="match status" value="1"/>
</dbReference>
<dbReference type="GO" id="GO:0061630">
    <property type="term" value="F:ubiquitin protein ligase activity"/>
    <property type="evidence" value="ECO:0007669"/>
    <property type="project" value="TreeGrafter"/>
</dbReference>
<feature type="region of interest" description="Disordered" evidence="8">
    <location>
        <begin position="598"/>
        <end position="660"/>
    </location>
</feature>
<dbReference type="FunFam" id="2.120.10.30:FF:000037">
    <property type="entry name" value="Uncharacterized protein, isoform E"/>
    <property type="match status" value="1"/>
</dbReference>
<feature type="repeat" description="NHL" evidence="6">
    <location>
        <begin position="1204"/>
        <end position="1243"/>
    </location>
</feature>
<feature type="coiled-coil region" evidence="7">
    <location>
        <begin position="212"/>
        <end position="264"/>
    </location>
</feature>
<dbReference type="Gene3D" id="3.30.40.10">
    <property type="entry name" value="Zinc/RING finger domain, C3HC4 (zinc finger)"/>
    <property type="match status" value="1"/>
</dbReference>
<feature type="region of interest" description="Disordered" evidence="8">
    <location>
        <begin position="1"/>
        <end position="27"/>
    </location>
</feature>
<feature type="compositionally biased region" description="Polar residues" evidence="8">
    <location>
        <begin position="543"/>
        <end position="559"/>
    </location>
</feature>
<dbReference type="CDD" id="cd14954">
    <property type="entry name" value="NHL_TRIM71_like"/>
    <property type="match status" value="1"/>
</dbReference>
<feature type="compositionally biased region" description="Basic and acidic residues" evidence="8">
    <location>
        <begin position="1"/>
        <end position="24"/>
    </location>
</feature>
<dbReference type="InterPro" id="IPR050952">
    <property type="entry name" value="TRIM-NHL_E3_ligases"/>
</dbReference>
<feature type="repeat" description="NHL" evidence="6">
    <location>
        <begin position="1062"/>
        <end position="1105"/>
    </location>
</feature>
<evidence type="ECO:0000256" key="4">
    <source>
        <dbReference type="ARBA" id="ARBA00022833"/>
    </source>
</evidence>
<feature type="compositionally biased region" description="Polar residues" evidence="8">
    <location>
        <begin position="787"/>
        <end position="808"/>
    </location>
</feature>
<dbReference type="Gene3D" id="2.120.10.30">
    <property type="entry name" value="TolB, C-terminal domain"/>
    <property type="match status" value="3"/>
</dbReference>
<keyword evidence="11" id="KW-1185">Reference proteome</keyword>
<feature type="repeat" description="NHL" evidence="6">
    <location>
        <begin position="1018"/>
        <end position="1058"/>
    </location>
</feature>
<dbReference type="InterPro" id="IPR013083">
    <property type="entry name" value="Znf_RING/FYVE/PHD"/>
</dbReference>
<evidence type="ECO:0000256" key="5">
    <source>
        <dbReference type="PROSITE-ProRule" id="PRU00175"/>
    </source>
</evidence>
<dbReference type="PROSITE" id="PS50089">
    <property type="entry name" value="ZF_RING_2"/>
    <property type="match status" value="1"/>
</dbReference>
<dbReference type="FunFam" id="2.120.10.30:FF:000013">
    <property type="entry name" value="E3 ubiquitin-protein ligase TRIM71"/>
    <property type="match status" value="1"/>
</dbReference>
<evidence type="ECO:0000313" key="10">
    <source>
        <dbReference type="EMBL" id="VBB29400.1"/>
    </source>
</evidence>
<dbReference type="STRING" id="6277.A0A498SHQ0"/>
<evidence type="ECO:0000259" key="9">
    <source>
        <dbReference type="PROSITE" id="PS50089"/>
    </source>
</evidence>
<dbReference type="InterPro" id="IPR001258">
    <property type="entry name" value="NHL_repeat"/>
</dbReference>
<dbReference type="PROSITE" id="PS00518">
    <property type="entry name" value="ZF_RING_1"/>
    <property type="match status" value="1"/>
</dbReference>
<evidence type="ECO:0000256" key="7">
    <source>
        <dbReference type="SAM" id="Coils"/>
    </source>
</evidence>
<dbReference type="GO" id="GO:0008270">
    <property type="term" value="F:zinc ion binding"/>
    <property type="evidence" value="ECO:0007669"/>
    <property type="project" value="UniProtKB-KW"/>
</dbReference>
<reference evidence="10 11" key="1">
    <citation type="submission" date="2018-08" db="EMBL/GenBank/DDBJ databases">
        <authorList>
            <person name="Laetsch R D."/>
            <person name="Stevens L."/>
            <person name="Kumar S."/>
            <person name="Blaxter L. M."/>
        </authorList>
    </citation>
    <scope>NUCLEOTIDE SEQUENCE [LARGE SCALE GENOMIC DNA]</scope>
</reference>
<feature type="repeat" description="NHL" evidence="6">
    <location>
        <begin position="1157"/>
        <end position="1200"/>
    </location>
</feature>
<keyword evidence="2" id="KW-0677">Repeat</keyword>
<protein>
    <recommendedName>
        <fullName evidence="9">RING-type domain-containing protein</fullName>
    </recommendedName>
</protein>
<dbReference type="PROSITE" id="PS51125">
    <property type="entry name" value="NHL"/>
    <property type="match status" value="6"/>
</dbReference>
<dbReference type="InterPro" id="IPR001841">
    <property type="entry name" value="Znf_RING"/>
</dbReference>
<dbReference type="CDD" id="cd16524">
    <property type="entry name" value="RING-HC_NHL-1-like"/>
    <property type="match status" value="1"/>
</dbReference>
<dbReference type="Pfam" id="PF00097">
    <property type="entry name" value="zf-C3HC4"/>
    <property type="match status" value="1"/>
</dbReference>
<dbReference type="OrthoDB" id="342730at2759"/>
<evidence type="ECO:0000256" key="2">
    <source>
        <dbReference type="ARBA" id="ARBA00022737"/>
    </source>
</evidence>
<organism evidence="10 11">
    <name type="scientific">Acanthocheilonema viteae</name>
    <name type="common">Filarial nematode worm</name>
    <name type="synonym">Dipetalonema viteae</name>
    <dbReference type="NCBI Taxonomy" id="6277"/>
    <lineage>
        <taxon>Eukaryota</taxon>
        <taxon>Metazoa</taxon>
        <taxon>Ecdysozoa</taxon>
        <taxon>Nematoda</taxon>
        <taxon>Chromadorea</taxon>
        <taxon>Rhabditida</taxon>
        <taxon>Spirurina</taxon>
        <taxon>Spiruromorpha</taxon>
        <taxon>Filarioidea</taxon>
        <taxon>Onchocercidae</taxon>
        <taxon>Acanthocheilonema</taxon>
    </lineage>
</organism>
<evidence type="ECO:0000256" key="1">
    <source>
        <dbReference type="ARBA" id="ARBA00022723"/>
    </source>
</evidence>
<evidence type="ECO:0000256" key="8">
    <source>
        <dbReference type="SAM" id="MobiDB-lite"/>
    </source>
</evidence>
<dbReference type="Pfam" id="PF01436">
    <property type="entry name" value="NHL"/>
    <property type="match status" value="4"/>
</dbReference>
<dbReference type="SUPFAM" id="SSF101898">
    <property type="entry name" value="NHL repeat"/>
    <property type="match status" value="1"/>
</dbReference>
<keyword evidence="7" id="KW-0175">Coiled coil</keyword>
<feature type="repeat" description="NHL" evidence="6">
    <location>
        <begin position="1109"/>
        <end position="1153"/>
    </location>
</feature>
<dbReference type="GO" id="GO:0043161">
    <property type="term" value="P:proteasome-mediated ubiquitin-dependent protein catabolic process"/>
    <property type="evidence" value="ECO:0007669"/>
    <property type="project" value="TreeGrafter"/>
</dbReference>
<gene>
    <name evidence="10" type="ORF">NAV_LOCUS4203</name>
</gene>
<feature type="compositionally biased region" description="Low complexity" evidence="8">
    <location>
        <begin position="611"/>
        <end position="629"/>
    </location>
</feature>
<dbReference type="InterPro" id="IPR017907">
    <property type="entry name" value="Znf_RING_CS"/>
</dbReference>
<keyword evidence="3 5" id="KW-0863">Zinc-finger</keyword>
<evidence type="ECO:0000313" key="11">
    <source>
        <dbReference type="Proteomes" id="UP000276991"/>
    </source>
</evidence>
<proteinExistence type="predicted"/>
<dbReference type="EMBL" id="UPTC01000601">
    <property type="protein sequence ID" value="VBB29400.1"/>
    <property type="molecule type" value="Genomic_DNA"/>
</dbReference>